<dbReference type="HOGENOM" id="CLU_307219_0_0_1"/>
<protein>
    <recommendedName>
        <fullName evidence="3">RING-type domain-containing protein</fullName>
    </recommendedName>
</protein>
<feature type="compositionally biased region" description="Acidic residues" evidence="2">
    <location>
        <begin position="517"/>
        <end position="529"/>
    </location>
</feature>
<keyword evidence="1" id="KW-0479">Metal-binding</keyword>
<organism evidence="4 5">
    <name type="scientific">Baudoinia panamericana (strain UAMH 10762)</name>
    <name type="common">Angels' share fungus</name>
    <name type="synonym">Baudoinia compniacensis (strain UAMH 10762)</name>
    <dbReference type="NCBI Taxonomy" id="717646"/>
    <lineage>
        <taxon>Eukaryota</taxon>
        <taxon>Fungi</taxon>
        <taxon>Dikarya</taxon>
        <taxon>Ascomycota</taxon>
        <taxon>Pezizomycotina</taxon>
        <taxon>Dothideomycetes</taxon>
        <taxon>Dothideomycetidae</taxon>
        <taxon>Mycosphaerellales</taxon>
        <taxon>Teratosphaeriaceae</taxon>
        <taxon>Baudoinia</taxon>
    </lineage>
</organism>
<feature type="compositionally biased region" description="Low complexity" evidence="2">
    <location>
        <begin position="545"/>
        <end position="562"/>
    </location>
</feature>
<evidence type="ECO:0000313" key="4">
    <source>
        <dbReference type="EMBL" id="EMC98948.1"/>
    </source>
</evidence>
<evidence type="ECO:0000256" key="1">
    <source>
        <dbReference type="PROSITE-ProRule" id="PRU00175"/>
    </source>
</evidence>
<feature type="compositionally biased region" description="Low complexity" evidence="2">
    <location>
        <begin position="413"/>
        <end position="429"/>
    </location>
</feature>
<dbReference type="SUPFAM" id="SSF57850">
    <property type="entry name" value="RING/U-box"/>
    <property type="match status" value="1"/>
</dbReference>
<dbReference type="STRING" id="717646.M2N4P1"/>
<feature type="compositionally biased region" description="Basic and acidic residues" evidence="2">
    <location>
        <begin position="798"/>
        <end position="826"/>
    </location>
</feature>
<evidence type="ECO:0000259" key="3">
    <source>
        <dbReference type="PROSITE" id="PS50089"/>
    </source>
</evidence>
<dbReference type="GO" id="GO:0008270">
    <property type="term" value="F:zinc ion binding"/>
    <property type="evidence" value="ECO:0007669"/>
    <property type="project" value="UniProtKB-KW"/>
</dbReference>
<feature type="region of interest" description="Disordered" evidence="2">
    <location>
        <begin position="375"/>
        <end position="488"/>
    </location>
</feature>
<dbReference type="KEGG" id="bcom:BAUCODRAFT_385972"/>
<dbReference type="InterPro" id="IPR033489">
    <property type="entry name" value="RBBP6"/>
</dbReference>
<dbReference type="OrthoDB" id="106784at2759"/>
<dbReference type="GO" id="GO:0006511">
    <property type="term" value="P:ubiquitin-dependent protein catabolic process"/>
    <property type="evidence" value="ECO:0007669"/>
    <property type="project" value="TreeGrafter"/>
</dbReference>
<dbReference type="GeneID" id="19113573"/>
<feature type="compositionally biased region" description="Basic residues" evidence="2">
    <location>
        <begin position="759"/>
        <end position="776"/>
    </location>
</feature>
<reference evidence="4 5" key="1">
    <citation type="journal article" date="2012" name="PLoS Pathog.">
        <title>Diverse lifestyles and strategies of plant pathogenesis encoded in the genomes of eighteen Dothideomycetes fungi.</title>
        <authorList>
            <person name="Ohm R.A."/>
            <person name="Feau N."/>
            <person name="Henrissat B."/>
            <person name="Schoch C.L."/>
            <person name="Horwitz B.A."/>
            <person name="Barry K.W."/>
            <person name="Condon B.J."/>
            <person name="Copeland A.C."/>
            <person name="Dhillon B."/>
            <person name="Glaser F."/>
            <person name="Hesse C.N."/>
            <person name="Kosti I."/>
            <person name="LaButti K."/>
            <person name="Lindquist E.A."/>
            <person name="Lucas S."/>
            <person name="Salamov A.A."/>
            <person name="Bradshaw R.E."/>
            <person name="Ciuffetti L."/>
            <person name="Hamelin R.C."/>
            <person name="Kema G.H.J."/>
            <person name="Lawrence C."/>
            <person name="Scott J.A."/>
            <person name="Spatafora J.W."/>
            <person name="Turgeon B.G."/>
            <person name="de Wit P.J.G.M."/>
            <person name="Zhong S."/>
            <person name="Goodwin S.B."/>
            <person name="Grigoriev I.V."/>
        </authorList>
    </citation>
    <scope>NUCLEOTIDE SEQUENCE [LARGE SCALE GENOMIC DNA]</scope>
    <source>
        <strain evidence="4 5">UAMH 10762</strain>
    </source>
</reference>
<feature type="compositionally biased region" description="Polar residues" evidence="2">
    <location>
        <begin position="531"/>
        <end position="540"/>
    </location>
</feature>
<feature type="compositionally biased region" description="Basic and acidic residues" evidence="2">
    <location>
        <begin position="912"/>
        <end position="929"/>
    </location>
</feature>
<dbReference type="PANTHER" id="PTHR15439:SF26">
    <property type="entry name" value="VAD-4"/>
    <property type="match status" value="1"/>
</dbReference>
<dbReference type="InterPro" id="IPR013083">
    <property type="entry name" value="Znf_RING/FYVE/PHD"/>
</dbReference>
<feature type="compositionally biased region" description="Pro residues" evidence="2">
    <location>
        <begin position="644"/>
        <end position="660"/>
    </location>
</feature>
<evidence type="ECO:0000256" key="2">
    <source>
        <dbReference type="SAM" id="MobiDB-lite"/>
    </source>
</evidence>
<feature type="compositionally biased region" description="Basic and acidic residues" evidence="2">
    <location>
        <begin position="833"/>
        <end position="849"/>
    </location>
</feature>
<dbReference type="PANTHER" id="PTHR15439">
    <property type="entry name" value="RETINOBLASTOMA-BINDING PROTEIN 6"/>
    <property type="match status" value="1"/>
</dbReference>
<evidence type="ECO:0000313" key="5">
    <source>
        <dbReference type="Proteomes" id="UP000011761"/>
    </source>
</evidence>
<dbReference type="GO" id="GO:0061630">
    <property type="term" value="F:ubiquitin protein ligase activity"/>
    <property type="evidence" value="ECO:0007669"/>
    <property type="project" value="InterPro"/>
</dbReference>
<dbReference type="eggNOG" id="KOG0314">
    <property type="taxonomic scope" value="Eukaryota"/>
</dbReference>
<dbReference type="RefSeq" id="XP_007674028.1">
    <property type="nucleotide sequence ID" value="XM_007675838.1"/>
</dbReference>
<feature type="compositionally biased region" description="Basic and acidic residues" evidence="2">
    <location>
        <begin position="745"/>
        <end position="758"/>
    </location>
</feature>
<feature type="compositionally biased region" description="Gly residues" evidence="2">
    <location>
        <begin position="582"/>
        <end position="591"/>
    </location>
</feature>
<dbReference type="EMBL" id="KB445552">
    <property type="protein sequence ID" value="EMC98948.1"/>
    <property type="molecule type" value="Genomic_DNA"/>
</dbReference>
<feature type="compositionally biased region" description="Basic and acidic residues" evidence="2">
    <location>
        <begin position="883"/>
        <end position="893"/>
    </location>
</feature>
<sequence length="997" mass="110253">MALLDATAIEVARSLTIESIPPKLRCGVCNKLAIDAVKLPCCDTSLCLTCSRDLGETCPICTHSPITPDDCTPVKNLRTTINAYIKTEQKKRSKLAGVPSTPAVNEAAVPALAPAADLISQETAATEDAVKEQTPLVEPTNSAQSDDAVVEETGGQLEATNGNDAQDDNDEAEDYEDEDDMVKIITHKEETDNAAQPPKYEHQNNEAAATEEQQQGYDGVDQAGADQHQGYGDFAQHNQQNGFGNGGAMDFSNMSAGFNPMMAGMNMSGFGGMGMPNMMGKSPSNFLPRRSRRSVSHRDGLRRRRVGMPGMMDPSMMFGAGGFGGMGDMSMMGMNMGGPMGMAGFGGMMNGGGFGGPGNFNGPHGYNNQNFGPHINQQQFRNDRGFGGRPYGRGYNRGRGYNQYNRGRGGYGYQNFNQQNNNFGRNQGYANQAPQQYAEEESAEPPRPSGRRPSPSYAPMNGAGPSDRQTSRDAQTHDPETVDDTNPAESANIAAINDDSKDAVASIEEHAAGEIVDQGDDPANQDEVDLQNINQTSAINEDQEGQATAQGADTTAFDAQDALDQEPQPYNDVQAHNLAPRGRGGFRGGRGNFVSGRGAYGPNGMQSDATDLTPTPAPPINAPSGPKAMREGKPNTGWYSRIQPTPPVQPRAPPPATPTPRPDDSRSVVTDREGRDHDRDHDDGARSDSRHRSRKRHHRDEEDGYESEESRRYRKEKERKHRDRKDRSSKYDEEDDDRSSRKNRSREESRDADHDRRGSRSHRERSKERRKHRRRSRSPDRESNVDGEEKSRRKSKSDRKYDDDYSRGKDRSKRHRDDKYEDDDRSHRHRRTSRDDGKERDRAGEREVVKPAIEPESDDVGFRIKGSKSAAINPGGMGPPLRRPSDRHERRSSMAESAPQTPSTPTSTNVYDEERKRRQADRVAKEQQRRQSTTLGKRMSRDEEEVEGQAPTEPKTDTGRKKSKKERRVSVRDIGMEQEIAGVTAMETHGSLRELIV</sequence>
<feature type="region of interest" description="Disordered" evidence="2">
    <location>
        <begin position="189"/>
        <end position="246"/>
    </location>
</feature>
<dbReference type="AlphaFoldDB" id="M2N4P1"/>
<dbReference type="Gene3D" id="3.30.40.10">
    <property type="entry name" value="Zinc/RING finger domain, C3HC4 (zinc finger)"/>
    <property type="match status" value="1"/>
</dbReference>
<keyword evidence="1" id="KW-0862">Zinc</keyword>
<dbReference type="GO" id="GO:0006397">
    <property type="term" value="P:mRNA processing"/>
    <property type="evidence" value="ECO:0007669"/>
    <property type="project" value="InterPro"/>
</dbReference>
<proteinExistence type="predicted"/>
<dbReference type="OMA" id="CETCQAS"/>
<dbReference type="CDD" id="cd16620">
    <property type="entry name" value="vRING-HC-C4C4_RBBP6"/>
    <property type="match status" value="1"/>
</dbReference>
<name>M2N4P1_BAUPA</name>
<feature type="region of interest" description="Disordered" evidence="2">
    <location>
        <begin position="123"/>
        <end position="176"/>
    </location>
</feature>
<feature type="compositionally biased region" description="Gly residues" evidence="2">
    <location>
        <begin position="387"/>
        <end position="397"/>
    </location>
</feature>
<dbReference type="InterPro" id="IPR001841">
    <property type="entry name" value="Znf_RING"/>
</dbReference>
<dbReference type="Proteomes" id="UP000011761">
    <property type="component" value="Unassembled WGS sequence"/>
</dbReference>
<feature type="compositionally biased region" description="Basic and acidic residues" evidence="2">
    <location>
        <begin position="661"/>
        <end position="690"/>
    </location>
</feature>
<feature type="compositionally biased region" description="Basic residues" evidence="2">
    <location>
        <begin position="712"/>
        <end position="724"/>
    </location>
</feature>
<feature type="domain" description="RING-type" evidence="3">
    <location>
        <begin position="26"/>
        <end position="62"/>
    </location>
</feature>
<feature type="compositionally biased region" description="Polar residues" evidence="2">
    <location>
        <begin position="205"/>
        <end position="216"/>
    </location>
</feature>
<keyword evidence="1" id="KW-0863">Zinc-finger</keyword>
<accession>M2N4P1</accession>
<feature type="compositionally biased region" description="Basic and acidic residues" evidence="2">
    <location>
        <begin position="469"/>
        <end position="480"/>
    </location>
</feature>
<dbReference type="PROSITE" id="PS50089">
    <property type="entry name" value="ZF_RING_2"/>
    <property type="match status" value="1"/>
</dbReference>
<feature type="region of interest" description="Disordered" evidence="2">
    <location>
        <begin position="511"/>
        <end position="973"/>
    </location>
</feature>
<feature type="compositionally biased region" description="Basic and acidic residues" evidence="2">
    <location>
        <begin position="777"/>
        <end position="791"/>
    </location>
</feature>
<gene>
    <name evidence="4" type="ORF">BAUCODRAFT_385972</name>
</gene>
<dbReference type="GO" id="GO:0005634">
    <property type="term" value="C:nucleus"/>
    <property type="evidence" value="ECO:0007669"/>
    <property type="project" value="TreeGrafter"/>
</dbReference>
<keyword evidence="5" id="KW-1185">Reference proteome</keyword>
<dbReference type="GO" id="GO:0016567">
    <property type="term" value="P:protein ubiquitination"/>
    <property type="evidence" value="ECO:0007669"/>
    <property type="project" value="InterPro"/>
</dbReference>
<feature type="compositionally biased region" description="Acidic residues" evidence="2">
    <location>
        <begin position="165"/>
        <end position="176"/>
    </location>
</feature>